<dbReference type="InterPro" id="IPR001732">
    <property type="entry name" value="UDP-Glc/GDP-Man_DH_N"/>
</dbReference>
<sequence length="415" mass="44401">MIGFAGMTHLGIVSSLAAAAKGVSTVAFDPSAELVAQLSQGRFPIDEPRLAEIWTAHRGNIRFTSQASDLSACDPIYVAPDVPTGDSGESDLEPVHRLLDIVGKAAAGRTRVLLSQVPPGFTRALRDESLYYQVETLVFGRAFERALEPERYIVGCADPARPLPPAFRAYLERFGCPILPMRYESAELAKIAINCCLAASVTVANSLAELAEGVGADWSEIVPTLRLDRRIGPHSYLTPGLGLSGGNIERDLSTVTRLADAAGADASAIRAMLVNSRHCKDWPLRRFGELVADRVKHPRVALWGLAYKENTHSTKNSPALAFLSGLGPSVVQAFDPLVAAEARYHPGIVQAKDPLDACRGADALAILTPWPQFRSVAPGDVATAMKGRVLLDPYRILDPQACRAAGLQQAVLGAP</sequence>
<dbReference type="InterPro" id="IPR008927">
    <property type="entry name" value="6-PGluconate_DH-like_C_sf"/>
</dbReference>
<evidence type="ECO:0000259" key="6">
    <source>
        <dbReference type="SMART" id="SM00984"/>
    </source>
</evidence>
<dbReference type="InterPro" id="IPR036291">
    <property type="entry name" value="NAD(P)-bd_dom_sf"/>
</dbReference>
<dbReference type="PIRSF" id="PIRSF000124">
    <property type="entry name" value="UDPglc_GDPman_dh"/>
    <property type="match status" value="1"/>
</dbReference>
<dbReference type="SUPFAM" id="SSF52413">
    <property type="entry name" value="UDP-glucose/GDP-mannose dehydrogenase C-terminal domain"/>
    <property type="match status" value="1"/>
</dbReference>
<dbReference type="Pfam" id="PF03720">
    <property type="entry name" value="UDPG_MGDP_dh_C"/>
    <property type="match status" value="1"/>
</dbReference>
<accession>A0A5J6MFP1</accession>
<proteinExistence type="inferred from homology"/>
<evidence type="ECO:0000256" key="2">
    <source>
        <dbReference type="ARBA" id="ARBA00015132"/>
    </source>
</evidence>
<evidence type="ECO:0000256" key="4">
    <source>
        <dbReference type="ARBA" id="ARBA00023027"/>
    </source>
</evidence>
<dbReference type="Proteomes" id="UP000326202">
    <property type="component" value="Chromosome"/>
</dbReference>
<dbReference type="InterPro" id="IPR014026">
    <property type="entry name" value="UDP-Glc/GDP-Man_DH_dimer"/>
</dbReference>
<gene>
    <name evidence="7" type="ORF">FRZ44_03400</name>
</gene>
<keyword evidence="8" id="KW-1185">Reference proteome</keyword>
<dbReference type="PIRSF" id="PIRSF500136">
    <property type="entry name" value="UDP_ManNAc_DH"/>
    <property type="match status" value="1"/>
</dbReference>
<reference evidence="7 8" key="1">
    <citation type="submission" date="2019-08" db="EMBL/GenBank/DDBJ databases">
        <title>Hyperibacter terrae gen. nov., sp. nov. and Hyperibacter viscosus sp. nov., two new members in the family Rhodospirillaceae isolated from the rhizosphere of Hypericum perforatum.</title>
        <authorList>
            <person name="Noviana Z."/>
        </authorList>
    </citation>
    <scope>NUCLEOTIDE SEQUENCE [LARGE SCALE GENOMIC DNA]</scope>
    <source>
        <strain evidence="7 8">R5913</strain>
    </source>
</reference>
<dbReference type="GO" id="GO:0016628">
    <property type="term" value="F:oxidoreductase activity, acting on the CH-CH group of donors, NAD or NADP as acceptor"/>
    <property type="evidence" value="ECO:0007669"/>
    <property type="project" value="InterPro"/>
</dbReference>
<dbReference type="KEGG" id="htq:FRZ44_03400"/>
<dbReference type="InterPro" id="IPR028359">
    <property type="entry name" value="UDP_ManNAc/GlcNAc_DH"/>
</dbReference>
<dbReference type="GO" id="GO:0000271">
    <property type="term" value="P:polysaccharide biosynthetic process"/>
    <property type="evidence" value="ECO:0007669"/>
    <property type="project" value="InterPro"/>
</dbReference>
<dbReference type="InterPro" id="IPR036220">
    <property type="entry name" value="UDP-Glc/GDP-Man_DH_C_sf"/>
</dbReference>
<dbReference type="RefSeq" id="WP_151175551.1">
    <property type="nucleotide sequence ID" value="NZ_CP042906.1"/>
</dbReference>
<dbReference type="SUPFAM" id="SSF48179">
    <property type="entry name" value="6-phosphogluconate dehydrogenase C-terminal domain-like"/>
    <property type="match status" value="1"/>
</dbReference>
<dbReference type="Pfam" id="PF00984">
    <property type="entry name" value="UDPG_MGDP_dh"/>
    <property type="match status" value="1"/>
</dbReference>
<dbReference type="PANTHER" id="PTHR43750">
    <property type="entry name" value="UDP-GLUCOSE 6-DEHYDROGENASE TUAD"/>
    <property type="match status" value="1"/>
</dbReference>
<dbReference type="Gene3D" id="1.20.5.100">
    <property type="entry name" value="Cytochrome c1, transmembrane anchor, C-terminal"/>
    <property type="match status" value="1"/>
</dbReference>
<dbReference type="OrthoDB" id="7828641at2"/>
<dbReference type="PANTHER" id="PTHR43750:SF3">
    <property type="entry name" value="UDP-GLUCOSE 6-DEHYDROGENASE TUAD"/>
    <property type="match status" value="1"/>
</dbReference>
<evidence type="ECO:0000256" key="3">
    <source>
        <dbReference type="ARBA" id="ARBA00023002"/>
    </source>
</evidence>
<protein>
    <recommendedName>
        <fullName evidence="2">UDP-glucose 6-dehydrogenase</fullName>
    </recommendedName>
</protein>
<dbReference type="InterPro" id="IPR017476">
    <property type="entry name" value="UDP-Glc/GDP-Man"/>
</dbReference>
<evidence type="ECO:0000256" key="1">
    <source>
        <dbReference type="ARBA" id="ARBA00006601"/>
    </source>
</evidence>
<evidence type="ECO:0000313" key="8">
    <source>
        <dbReference type="Proteomes" id="UP000326202"/>
    </source>
</evidence>
<comment type="similarity">
    <text evidence="1 5">Belongs to the UDP-glucose/GDP-mannose dehydrogenase family.</text>
</comment>
<dbReference type="SMART" id="SM00984">
    <property type="entry name" value="UDPG_MGDP_dh_C"/>
    <property type="match status" value="1"/>
</dbReference>
<evidence type="ECO:0000313" key="7">
    <source>
        <dbReference type="EMBL" id="QEX15060.1"/>
    </source>
</evidence>
<name>A0A5J6MFP1_9PROT</name>
<dbReference type="Gene3D" id="3.40.50.720">
    <property type="entry name" value="NAD(P)-binding Rossmann-like Domain"/>
    <property type="match status" value="2"/>
</dbReference>
<dbReference type="Pfam" id="PF03721">
    <property type="entry name" value="UDPG_MGDP_dh_N"/>
    <property type="match status" value="1"/>
</dbReference>
<dbReference type="GO" id="GO:0016616">
    <property type="term" value="F:oxidoreductase activity, acting on the CH-OH group of donors, NAD or NADP as acceptor"/>
    <property type="evidence" value="ECO:0007669"/>
    <property type="project" value="InterPro"/>
</dbReference>
<keyword evidence="4" id="KW-0520">NAD</keyword>
<dbReference type="GO" id="GO:0051287">
    <property type="term" value="F:NAD binding"/>
    <property type="evidence" value="ECO:0007669"/>
    <property type="project" value="InterPro"/>
</dbReference>
<feature type="domain" description="UDP-glucose/GDP-mannose dehydrogenase C-terminal" evidence="6">
    <location>
        <begin position="301"/>
        <end position="399"/>
    </location>
</feature>
<organism evidence="7 8">
    <name type="scientific">Hypericibacter terrae</name>
    <dbReference type="NCBI Taxonomy" id="2602015"/>
    <lineage>
        <taxon>Bacteria</taxon>
        <taxon>Pseudomonadati</taxon>
        <taxon>Pseudomonadota</taxon>
        <taxon>Alphaproteobacteria</taxon>
        <taxon>Rhodospirillales</taxon>
        <taxon>Dongiaceae</taxon>
        <taxon>Hypericibacter</taxon>
    </lineage>
</organism>
<dbReference type="InterPro" id="IPR014027">
    <property type="entry name" value="UDP-Glc/GDP-Man_DH_C"/>
</dbReference>
<dbReference type="AlphaFoldDB" id="A0A5J6MFP1"/>
<evidence type="ECO:0000256" key="5">
    <source>
        <dbReference type="PIRNR" id="PIRNR000124"/>
    </source>
</evidence>
<dbReference type="SUPFAM" id="SSF51735">
    <property type="entry name" value="NAD(P)-binding Rossmann-fold domains"/>
    <property type="match status" value="1"/>
</dbReference>
<dbReference type="EMBL" id="CP042906">
    <property type="protein sequence ID" value="QEX15060.1"/>
    <property type="molecule type" value="Genomic_DNA"/>
</dbReference>
<keyword evidence="3" id="KW-0560">Oxidoreductase</keyword>